<keyword evidence="2" id="KW-1185">Reference proteome</keyword>
<reference evidence="1 2" key="1">
    <citation type="journal article" date="2015" name="Genome Biol. Evol.">
        <title>Comparative Genomics of a Bacterivorous Green Alga Reveals Evolutionary Causalities and Consequences of Phago-Mixotrophic Mode of Nutrition.</title>
        <authorList>
            <person name="Burns J.A."/>
            <person name="Paasch A."/>
            <person name="Narechania A."/>
            <person name="Kim E."/>
        </authorList>
    </citation>
    <scope>NUCLEOTIDE SEQUENCE [LARGE SCALE GENOMIC DNA]</scope>
    <source>
        <strain evidence="1 2">PLY_AMNH</strain>
    </source>
</reference>
<dbReference type="Proteomes" id="UP001190700">
    <property type="component" value="Unassembled WGS sequence"/>
</dbReference>
<evidence type="ECO:0000313" key="1">
    <source>
        <dbReference type="EMBL" id="KAK3265281.1"/>
    </source>
</evidence>
<evidence type="ECO:0000313" key="2">
    <source>
        <dbReference type="Proteomes" id="UP001190700"/>
    </source>
</evidence>
<dbReference type="InterPro" id="IPR029063">
    <property type="entry name" value="SAM-dependent_MTases_sf"/>
</dbReference>
<proteinExistence type="predicted"/>
<accession>A0AAE0FU67</accession>
<dbReference type="Gene3D" id="3.40.50.150">
    <property type="entry name" value="Vaccinia Virus protein VP39"/>
    <property type="match status" value="1"/>
</dbReference>
<dbReference type="SUPFAM" id="SSF53335">
    <property type="entry name" value="S-adenosyl-L-methionine-dependent methyltransferases"/>
    <property type="match status" value="1"/>
</dbReference>
<sequence length="180" mass="18719">MVRLACDWIAGGCASARECGRDGVEFMNDAAASQGRGYDIIIVDVASSVSGLGSAEEAETASAGGLQVPPPQFVAPEFLKAGGALKGALTDGGIAAFNVLAKSDEQSLLLEEIGRHFEHVCAFTLGPSSFSIIFASDSPGPSSIDHMQALLVKHLALDMATCNILLRDGAEWKTLPPRTT</sequence>
<organism evidence="1 2">
    <name type="scientific">Cymbomonas tetramitiformis</name>
    <dbReference type="NCBI Taxonomy" id="36881"/>
    <lineage>
        <taxon>Eukaryota</taxon>
        <taxon>Viridiplantae</taxon>
        <taxon>Chlorophyta</taxon>
        <taxon>Pyramimonadophyceae</taxon>
        <taxon>Pyramimonadales</taxon>
        <taxon>Pyramimonadaceae</taxon>
        <taxon>Cymbomonas</taxon>
    </lineage>
</organism>
<comment type="caution">
    <text evidence="1">The sequence shown here is derived from an EMBL/GenBank/DDBJ whole genome shotgun (WGS) entry which is preliminary data.</text>
</comment>
<dbReference type="AlphaFoldDB" id="A0AAE0FU67"/>
<dbReference type="EMBL" id="LGRX02014029">
    <property type="protein sequence ID" value="KAK3265281.1"/>
    <property type="molecule type" value="Genomic_DNA"/>
</dbReference>
<gene>
    <name evidence="1" type="ORF">CYMTET_26021</name>
</gene>
<protein>
    <submittedName>
        <fullName evidence="1">Uncharacterized protein</fullName>
    </submittedName>
</protein>
<name>A0AAE0FU67_9CHLO</name>